<comment type="caution">
    <text evidence="2">The sequence shown here is derived from an EMBL/GenBank/DDBJ whole genome shotgun (WGS) entry which is preliminary data.</text>
</comment>
<evidence type="ECO:0000313" key="2">
    <source>
        <dbReference type="EMBL" id="RSM85210.1"/>
    </source>
</evidence>
<sequence length="188" mass="20259">MTRLVKWMRLLGFARGSLSRRSDRAQRMVFAGAVVASLLAIPVAADAAGGVASEPAVATFQTVAVLSEDANVPISYSEYGPVDGTKVKAKWPTPNGGSRSGDISVTANLKAGDRVPIWTDQAGNPVDGPEISTGHLMHVLFVGVLAVLGWLAGVLVCYLLVAWLLFRRRVSAWDDAWERADQDWRRTV</sequence>
<dbReference type="OrthoDB" id="3637369at2"/>
<keyword evidence="1" id="KW-0812">Transmembrane</keyword>
<organism evidence="2 3">
    <name type="scientific">Kibdelosporangium aridum</name>
    <dbReference type="NCBI Taxonomy" id="2030"/>
    <lineage>
        <taxon>Bacteria</taxon>
        <taxon>Bacillati</taxon>
        <taxon>Actinomycetota</taxon>
        <taxon>Actinomycetes</taxon>
        <taxon>Pseudonocardiales</taxon>
        <taxon>Pseudonocardiaceae</taxon>
        <taxon>Kibdelosporangium</taxon>
    </lineage>
</organism>
<evidence type="ECO:0000256" key="1">
    <source>
        <dbReference type="SAM" id="Phobius"/>
    </source>
</evidence>
<accession>A0A428ZB52</accession>
<dbReference type="PANTHER" id="PTHR42305:SF1">
    <property type="entry name" value="MEMBRANE PROTEIN RV1733C-RELATED"/>
    <property type="match status" value="1"/>
</dbReference>
<dbReference type="InterPro" id="IPR039708">
    <property type="entry name" value="MT1774/Rv1733c-like"/>
</dbReference>
<keyword evidence="1" id="KW-1133">Transmembrane helix</keyword>
<protein>
    <submittedName>
        <fullName evidence="2">Uncharacterized protein</fullName>
    </submittedName>
</protein>
<keyword evidence="1" id="KW-0472">Membrane</keyword>
<dbReference type="AlphaFoldDB" id="A0A428ZB52"/>
<dbReference type="Proteomes" id="UP000287547">
    <property type="component" value="Unassembled WGS sequence"/>
</dbReference>
<name>A0A428ZB52_KIBAR</name>
<gene>
    <name evidence="2" type="ORF">DMH04_18095</name>
</gene>
<dbReference type="PANTHER" id="PTHR42305">
    <property type="entry name" value="MEMBRANE PROTEIN RV1733C-RELATED"/>
    <property type="match status" value="1"/>
</dbReference>
<reference evidence="2 3" key="1">
    <citation type="submission" date="2018-05" db="EMBL/GenBank/DDBJ databases">
        <title>Evolution of GPA BGCs.</title>
        <authorList>
            <person name="Waglechner N."/>
            <person name="Wright G.D."/>
        </authorList>
    </citation>
    <scope>NUCLEOTIDE SEQUENCE [LARGE SCALE GENOMIC DNA]</scope>
    <source>
        <strain evidence="2 3">A82846</strain>
    </source>
</reference>
<proteinExistence type="predicted"/>
<feature type="transmembrane region" description="Helical" evidence="1">
    <location>
        <begin position="139"/>
        <end position="166"/>
    </location>
</feature>
<dbReference type="RefSeq" id="WP_051794741.1">
    <property type="nucleotide sequence ID" value="NZ_QHKI01000013.1"/>
</dbReference>
<evidence type="ECO:0000313" key="3">
    <source>
        <dbReference type="Proteomes" id="UP000287547"/>
    </source>
</evidence>
<dbReference type="EMBL" id="QHKI01000013">
    <property type="protein sequence ID" value="RSM85210.1"/>
    <property type="molecule type" value="Genomic_DNA"/>
</dbReference>